<accession>A0A8X6T5A5</accession>
<organism evidence="2 3">
    <name type="scientific">Trichonephila clavipes</name>
    <name type="common">Golden silk orbweaver</name>
    <name type="synonym">Nephila clavipes</name>
    <dbReference type="NCBI Taxonomy" id="2585209"/>
    <lineage>
        <taxon>Eukaryota</taxon>
        <taxon>Metazoa</taxon>
        <taxon>Ecdysozoa</taxon>
        <taxon>Arthropoda</taxon>
        <taxon>Chelicerata</taxon>
        <taxon>Arachnida</taxon>
        <taxon>Araneae</taxon>
        <taxon>Araneomorphae</taxon>
        <taxon>Entelegynae</taxon>
        <taxon>Araneoidea</taxon>
        <taxon>Nephilidae</taxon>
        <taxon>Trichonephila</taxon>
    </lineage>
</organism>
<sequence>MATGSSLTQNYSRSQRSESDSTVTKNGSESDFEITDSFESSVSESEGSDDGSVLLRVMLAVLSHALKFISQEKITNVFLDCT</sequence>
<dbReference type="Proteomes" id="UP000887159">
    <property type="component" value="Unassembled WGS sequence"/>
</dbReference>
<feature type="region of interest" description="Disordered" evidence="1">
    <location>
        <begin position="1"/>
        <end position="49"/>
    </location>
</feature>
<proteinExistence type="predicted"/>
<dbReference type="AlphaFoldDB" id="A0A8X6T5A5"/>
<feature type="compositionally biased region" description="Polar residues" evidence="1">
    <location>
        <begin position="1"/>
        <end position="29"/>
    </location>
</feature>
<dbReference type="EMBL" id="BMAU01021358">
    <property type="protein sequence ID" value="GFY21792.1"/>
    <property type="molecule type" value="Genomic_DNA"/>
</dbReference>
<evidence type="ECO:0000256" key="1">
    <source>
        <dbReference type="SAM" id="MobiDB-lite"/>
    </source>
</evidence>
<feature type="compositionally biased region" description="Low complexity" evidence="1">
    <location>
        <begin position="37"/>
        <end position="49"/>
    </location>
</feature>
<reference evidence="2" key="1">
    <citation type="submission" date="2020-08" db="EMBL/GenBank/DDBJ databases">
        <title>Multicomponent nature underlies the extraordinary mechanical properties of spider dragline silk.</title>
        <authorList>
            <person name="Kono N."/>
            <person name="Nakamura H."/>
            <person name="Mori M."/>
            <person name="Yoshida Y."/>
            <person name="Ohtoshi R."/>
            <person name="Malay A.D."/>
            <person name="Moran D.A.P."/>
            <person name="Tomita M."/>
            <person name="Numata K."/>
            <person name="Arakawa K."/>
        </authorList>
    </citation>
    <scope>NUCLEOTIDE SEQUENCE</scope>
</reference>
<protein>
    <submittedName>
        <fullName evidence="2">Uncharacterized protein</fullName>
    </submittedName>
</protein>
<gene>
    <name evidence="2" type="ORF">TNCV_1169361</name>
</gene>
<evidence type="ECO:0000313" key="2">
    <source>
        <dbReference type="EMBL" id="GFY21792.1"/>
    </source>
</evidence>
<keyword evidence="3" id="KW-1185">Reference proteome</keyword>
<name>A0A8X6T5A5_TRICX</name>
<evidence type="ECO:0000313" key="3">
    <source>
        <dbReference type="Proteomes" id="UP000887159"/>
    </source>
</evidence>
<comment type="caution">
    <text evidence="2">The sequence shown here is derived from an EMBL/GenBank/DDBJ whole genome shotgun (WGS) entry which is preliminary data.</text>
</comment>